<evidence type="ECO:0000256" key="3">
    <source>
        <dbReference type="ARBA" id="ARBA00022692"/>
    </source>
</evidence>
<evidence type="ECO:0000256" key="5">
    <source>
        <dbReference type="ARBA" id="ARBA00023136"/>
    </source>
</evidence>
<dbReference type="Proteomes" id="UP000217265">
    <property type="component" value="Chromosome"/>
</dbReference>
<dbReference type="PANTHER" id="PTHR33529">
    <property type="entry name" value="SLR0882 PROTEIN-RELATED"/>
    <property type="match status" value="1"/>
</dbReference>
<keyword evidence="4 6" id="KW-1133">Transmembrane helix</keyword>
<dbReference type="GO" id="GO:0015920">
    <property type="term" value="P:lipopolysaccharide transport"/>
    <property type="evidence" value="ECO:0007669"/>
    <property type="project" value="TreeGrafter"/>
</dbReference>
<keyword evidence="2" id="KW-1003">Cell membrane</keyword>
<protein>
    <submittedName>
        <fullName evidence="7">Permease</fullName>
    </submittedName>
</protein>
<keyword evidence="3 6" id="KW-0812">Transmembrane</keyword>
<feature type="transmembrane region" description="Helical" evidence="6">
    <location>
        <begin position="311"/>
        <end position="329"/>
    </location>
</feature>
<keyword evidence="8" id="KW-1185">Reference proteome</keyword>
<dbReference type="Pfam" id="PF03739">
    <property type="entry name" value="LptF_LptG"/>
    <property type="match status" value="1"/>
</dbReference>
<feature type="transmembrane region" description="Helical" evidence="6">
    <location>
        <begin position="114"/>
        <end position="136"/>
    </location>
</feature>
<keyword evidence="5 6" id="KW-0472">Membrane</keyword>
<dbReference type="InterPro" id="IPR005495">
    <property type="entry name" value="LptG/LptF_permease"/>
</dbReference>
<reference evidence="7 8" key="1">
    <citation type="submission" date="2017-09" db="EMBL/GenBank/DDBJ databases">
        <title>Complete genome sequence of Verrucomicrobial strain HZ-65, isolated from freshwater.</title>
        <authorList>
            <person name="Choi A."/>
        </authorList>
    </citation>
    <scope>NUCLEOTIDE SEQUENCE [LARGE SCALE GENOMIC DNA]</scope>
    <source>
        <strain evidence="7 8">HZ-65</strain>
    </source>
</reference>
<comment type="subcellular location">
    <subcellularLocation>
        <location evidence="1">Cell membrane</location>
        <topology evidence="1">Multi-pass membrane protein</topology>
    </subcellularLocation>
</comment>
<feature type="transmembrane region" description="Helical" evidence="6">
    <location>
        <begin position="67"/>
        <end position="93"/>
    </location>
</feature>
<evidence type="ECO:0000313" key="7">
    <source>
        <dbReference type="EMBL" id="ATC62550.1"/>
    </source>
</evidence>
<name>A0A290Q5V4_9BACT</name>
<evidence type="ECO:0000256" key="6">
    <source>
        <dbReference type="SAM" id="Phobius"/>
    </source>
</evidence>
<dbReference type="GO" id="GO:0043190">
    <property type="term" value="C:ATP-binding cassette (ABC) transporter complex"/>
    <property type="evidence" value="ECO:0007669"/>
    <property type="project" value="TreeGrafter"/>
</dbReference>
<evidence type="ECO:0000256" key="4">
    <source>
        <dbReference type="ARBA" id="ARBA00022989"/>
    </source>
</evidence>
<feature type="transmembrane region" description="Helical" evidence="6">
    <location>
        <begin position="370"/>
        <end position="387"/>
    </location>
</feature>
<feature type="transmembrane region" description="Helical" evidence="6">
    <location>
        <begin position="26"/>
        <end position="47"/>
    </location>
</feature>
<dbReference type="PANTHER" id="PTHR33529:SF2">
    <property type="entry name" value="LIPOPOLYSACCHARIDE EXPORT SYSTEM PERMEASE PROTEIN LPTG"/>
    <property type="match status" value="1"/>
</dbReference>
<sequence length="393" mass="43930">MLSARVRAARCGGILGLLDRHIFKNVLFTCLGAVGFFTFIMMAANALKDLVGYFLSGRLSPGTMAELLFWLMPYAVMYALPMGILCGVLLVLGRMSAESEITAMRAAGLGLWRIARPIYVLGATGLVCGLFVNLQFMPVARVKYKQELLNAVRTDPKALLVPKTFVREFKRMVVYVGERQGDIVKDVWVWRLDAESRVISCLKAESGRISFDDTDNSLVFTAQNAILETRDDKMPESFTEMPTTAPYESSSLKFPLEKLFGQQVINRKPDWLTFPVLLGEIERLKQPVVGGDEVARVQALTKHRIVLQDKLAKAVAVLAFVFIAVPLGIKVSRRETSANLVVAVALALAYYFLTEAAKWLEAYPQARPDLLLWLPNLIFVYLGLRWMKRVQSA</sequence>
<organism evidence="7 8">
    <name type="scientific">Nibricoccus aquaticus</name>
    <dbReference type="NCBI Taxonomy" id="2576891"/>
    <lineage>
        <taxon>Bacteria</taxon>
        <taxon>Pseudomonadati</taxon>
        <taxon>Verrucomicrobiota</taxon>
        <taxon>Opitutia</taxon>
        <taxon>Opitutales</taxon>
        <taxon>Opitutaceae</taxon>
        <taxon>Nibricoccus</taxon>
    </lineage>
</organism>
<evidence type="ECO:0000256" key="2">
    <source>
        <dbReference type="ARBA" id="ARBA00022475"/>
    </source>
</evidence>
<evidence type="ECO:0000256" key="1">
    <source>
        <dbReference type="ARBA" id="ARBA00004651"/>
    </source>
</evidence>
<dbReference type="KEGG" id="vbh:CMV30_00350"/>
<accession>A0A290Q5V4</accession>
<dbReference type="AlphaFoldDB" id="A0A290Q5V4"/>
<dbReference type="OrthoDB" id="9780716at2"/>
<dbReference type="EMBL" id="CP023344">
    <property type="protein sequence ID" value="ATC62550.1"/>
    <property type="molecule type" value="Genomic_DNA"/>
</dbReference>
<evidence type="ECO:0000313" key="8">
    <source>
        <dbReference type="Proteomes" id="UP000217265"/>
    </source>
</evidence>
<feature type="transmembrane region" description="Helical" evidence="6">
    <location>
        <begin position="336"/>
        <end position="354"/>
    </location>
</feature>
<proteinExistence type="predicted"/>
<gene>
    <name evidence="7" type="ORF">CMV30_00350</name>
</gene>